<sequence>MPSSTAHVATDAAARYAKQLASHLGRKVAVEDLPGDGYRLTFSAGEGTLTPEADRLVMRASASDAESLAAVQDVLGRHLERFGQRRELVVTWQEDAS</sequence>
<organism evidence="1 2">
    <name type="scientific">Planotetraspora mira</name>
    <dbReference type="NCBI Taxonomy" id="58121"/>
    <lineage>
        <taxon>Bacteria</taxon>
        <taxon>Bacillati</taxon>
        <taxon>Actinomycetota</taxon>
        <taxon>Actinomycetes</taxon>
        <taxon>Streptosporangiales</taxon>
        <taxon>Streptosporangiaceae</taxon>
        <taxon>Planotetraspora</taxon>
    </lineage>
</organism>
<dbReference type="RefSeq" id="WP_203956615.1">
    <property type="nucleotide sequence ID" value="NZ_BOOO01000036.1"/>
</dbReference>
<proteinExistence type="predicted"/>
<comment type="caution">
    <text evidence="1">The sequence shown here is derived from an EMBL/GenBank/DDBJ whole genome shotgun (WGS) entry which is preliminary data.</text>
</comment>
<dbReference type="Pfam" id="PF09981">
    <property type="entry name" value="DUF2218"/>
    <property type="match status" value="1"/>
</dbReference>
<dbReference type="EMBL" id="BOOO01000036">
    <property type="protein sequence ID" value="GII32739.1"/>
    <property type="molecule type" value="Genomic_DNA"/>
</dbReference>
<dbReference type="AlphaFoldDB" id="A0A8J3TUW3"/>
<reference evidence="1 2" key="1">
    <citation type="submission" date="2021-01" db="EMBL/GenBank/DDBJ databases">
        <title>Whole genome shotgun sequence of Planotetraspora mira NBRC 15435.</title>
        <authorList>
            <person name="Komaki H."/>
            <person name="Tamura T."/>
        </authorList>
    </citation>
    <scope>NUCLEOTIDE SEQUENCE [LARGE SCALE GENOMIC DNA]</scope>
    <source>
        <strain evidence="1 2">NBRC 15435</strain>
    </source>
</reference>
<evidence type="ECO:0000313" key="2">
    <source>
        <dbReference type="Proteomes" id="UP000650628"/>
    </source>
</evidence>
<evidence type="ECO:0008006" key="3">
    <source>
        <dbReference type="Google" id="ProtNLM"/>
    </source>
</evidence>
<protein>
    <recommendedName>
        <fullName evidence="3">DUF2218 domain-containing protein</fullName>
    </recommendedName>
</protein>
<dbReference type="Gene3D" id="3.30.310.50">
    <property type="entry name" value="Alpha-D-phosphohexomutase, C-terminal domain"/>
    <property type="match status" value="1"/>
</dbReference>
<keyword evidence="2" id="KW-1185">Reference proteome</keyword>
<accession>A0A8J3TUW3</accession>
<evidence type="ECO:0000313" key="1">
    <source>
        <dbReference type="EMBL" id="GII32739.1"/>
    </source>
</evidence>
<dbReference type="InterPro" id="IPR014543">
    <property type="entry name" value="UCP028291"/>
</dbReference>
<dbReference type="Proteomes" id="UP000650628">
    <property type="component" value="Unassembled WGS sequence"/>
</dbReference>
<gene>
    <name evidence="1" type="ORF">Pmi06nite_61810</name>
</gene>
<name>A0A8J3TUW3_9ACTN</name>